<dbReference type="EMBL" id="CM043779">
    <property type="protein sequence ID" value="KAI4837381.1"/>
    <property type="molecule type" value="Genomic_DNA"/>
</dbReference>
<gene>
    <name evidence="1" type="ORF">MKS88_003854</name>
</gene>
<comment type="caution">
    <text evidence="1">The sequence shown here is derived from an EMBL/GenBank/DDBJ whole genome shotgun (WGS) entry which is preliminary data.</text>
</comment>
<proteinExistence type="predicted"/>
<evidence type="ECO:0000313" key="1">
    <source>
        <dbReference type="EMBL" id="KAI4837381.1"/>
    </source>
</evidence>
<evidence type="ECO:0000313" key="2">
    <source>
        <dbReference type="Proteomes" id="UP001056978"/>
    </source>
</evidence>
<organism evidence="1 2">
    <name type="scientific">Plasmodium brasilianum</name>
    <dbReference type="NCBI Taxonomy" id="5824"/>
    <lineage>
        <taxon>Eukaryota</taxon>
        <taxon>Sar</taxon>
        <taxon>Alveolata</taxon>
        <taxon>Apicomplexa</taxon>
        <taxon>Aconoidasida</taxon>
        <taxon>Haemosporida</taxon>
        <taxon>Plasmodiidae</taxon>
        <taxon>Plasmodium</taxon>
        <taxon>Plasmodium (Plasmodium)</taxon>
    </lineage>
</organism>
<name>A0ACB9Y7X5_PLABR</name>
<accession>A0ACB9Y7X5</accession>
<keyword evidence="2" id="KW-1185">Reference proteome</keyword>
<protein>
    <submittedName>
        <fullName evidence="1">SNARE associated Golgi protein</fullName>
    </submittedName>
</protein>
<sequence length="339" mass="39310">MIKEKEKLMASETYTLDVEKIKSKEVKLHFLYYSVIFALFVLIVLVYICLIPGFSIESKNNLRTLIPKSFKDIINLQNKEKVRILYDSLISYKNEHELVLLLLLSLLYILYQSFPIFLWWMAGTGCVITILIGAFYNYIFSILYCSILATLAPFITYVIFKYYGRTVINYFFQKQLIKFNRELNKRVRNNVDLFVYVTILRLTPVFPNVVINLVGACVQLPAVPFFLATYIGILPNTIILGQAINSISSVNMTNQFYMSITFIVLLLLFQTVINYKCKDMRIQTRLQICCTGKIISNNKNSNDLNSNDQNSNDQNSNDQNSNDCNNNVVHFKHFLPYVL</sequence>
<dbReference type="Proteomes" id="UP001056978">
    <property type="component" value="Chromosome 11"/>
</dbReference>
<reference evidence="1" key="1">
    <citation type="submission" date="2022-06" db="EMBL/GenBank/DDBJ databases">
        <title>The First Complete Genome of the Simian Malaria Parasite Plasmodium brasilianum.</title>
        <authorList>
            <person name="Bajic M."/>
            <person name="Ravishankar S."/>
        </authorList>
    </citation>
    <scope>NUCLEOTIDE SEQUENCE</scope>
    <source>
        <strain evidence="1">Bolivian I</strain>
    </source>
</reference>